<evidence type="ECO:0000256" key="4">
    <source>
        <dbReference type="ARBA" id="ARBA00022833"/>
    </source>
</evidence>
<dbReference type="SMART" id="SM00849">
    <property type="entry name" value="Lactamase_B"/>
    <property type="match status" value="1"/>
</dbReference>
<dbReference type="Gene3D" id="3.60.15.10">
    <property type="entry name" value="Ribonuclease Z/Hydroxyacylglutathione hydrolase-like"/>
    <property type="match status" value="1"/>
</dbReference>
<evidence type="ECO:0000256" key="3">
    <source>
        <dbReference type="ARBA" id="ARBA00022801"/>
    </source>
</evidence>
<dbReference type="InterPro" id="IPR055132">
    <property type="entry name" value="RNase_J_b_CASP"/>
</dbReference>
<dbReference type="AlphaFoldDB" id="A0A072R242"/>
<dbReference type="HOGENOM" id="CLU_008727_3_3_5"/>
<dbReference type="Gene3D" id="3.10.20.580">
    <property type="match status" value="1"/>
</dbReference>
<dbReference type="Gene3D" id="3.40.50.10710">
    <property type="entry name" value="Metallo-hydrolase/oxidoreductase"/>
    <property type="match status" value="1"/>
</dbReference>
<dbReference type="InterPro" id="IPR036866">
    <property type="entry name" value="RibonucZ/Hydroxyglut_hydro"/>
</dbReference>
<feature type="domain" description="Metallo-beta-lactamase" evidence="7">
    <location>
        <begin position="23"/>
        <end position="220"/>
    </location>
</feature>
<protein>
    <recommendedName>
        <fullName evidence="7">Metallo-beta-lactamase domain-containing protein</fullName>
    </recommendedName>
</protein>
<dbReference type="PANTHER" id="PTHR43694:SF1">
    <property type="entry name" value="RIBONUCLEASE J"/>
    <property type="match status" value="1"/>
</dbReference>
<keyword evidence="3" id="KW-0378">Hydrolase</keyword>
<gene>
    <name evidence="8" type="ORF">H710_00880</name>
</gene>
<dbReference type="Pfam" id="PF07521">
    <property type="entry name" value="RMMBL"/>
    <property type="match status" value="1"/>
</dbReference>
<keyword evidence="5" id="KW-0269">Exonuclease</keyword>
<evidence type="ECO:0000259" key="7">
    <source>
        <dbReference type="SMART" id="SM00849"/>
    </source>
</evidence>
<accession>A0A072R242</accession>
<keyword evidence="1" id="KW-0540">Nuclease</keyword>
<dbReference type="Proteomes" id="UP000031740">
    <property type="component" value="Unassembled WGS sequence"/>
</dbReference>
<evidence type="ECO:0000256" key="2">
    <source>
        <dbReference type="ARBA" id="ARBA00022723"/>
    </source>
</evidence>
<dbReference type="InterPro" id="IPR011108">
    <property type="entry name" value="RMMBL"/>
</dbReference>
<dbReference type="InterPro" id="IPR042173">
    <property type="entry name" value="RNase_J_2"/>
</dbReference>
<dbReference type="InterPro" id="IPR041636">
    <property type="entry name" value="RNase_J_C"/>
</dbReference>
<dbReference type="RefSeq" id="WP_041849609.1">
    <property type="nucleotide sequence ID" value="NZ_KL503804.1"/>
</dbReference>
<dbReference type="PANTHER" id="PTHR43694">
    <property type="entry name" value="RIBONUCLEASE J"/>
    <property type="match status" value="1"/>
</dbReference>
<sequence length="558" mass="61403">MASADENELVFLPLGGVGEIGMNLAVYGFGSKNSREWLLVDMGVSFAGPELPGANLILPDIRFLENEKHNICGLVLTHAHEDHYGAVLDLWPKLQIPVYCTPFTAGLLEKKRQSDFKFRQIPLNIFQVGDCFQVGSFSIEAIAVNHSIPEAVSLAITTSLGNLIHTGDWKIDHTPSLGTITDEKRLRTLGKRGVLALLCDSTNAFQDGISPSEQDVQESLIEIISNAEGRVAIVTFSSNIGRVHSIALAAEAVGRKVLLVGRSLKRSFLVAQELGYMNGLMPFISEEEYSDTRRKDVVLIVTGSQGEPCAALAKISHNAMKNIALSPGDTVVYSSRSIPGNEKAIIEIQNRFIDQGIKIITNDDALVHVSGHPRRSELLQMYDWIKPQILVPVHGEAMHLSAQAALVRQAGIKTVAEIRNGNILRLAPGPVEVIDQAFVGRIYKDGRLLGDEDELGISERRKLSYVGHVSVSLHMNSKHDLLDDIGLITYGVPERDEEGILLEDILLDVVENAINNIPRIKRKDNDLIRKATRRAVRSAINEIWGKKPICAVFLHRSK</sequence>
<dbReference type="InterPro" id="IPR001279">
    <property type="entry name" value="Metallo-B-lactamas"/>
</dbReference>
<dbReference type="Pfam" id="PF22505">
    <property type="entry name" value="RNase_J_b_CASP"/>
    <property type="match status" value="1"/>
</dbReference>
<name>A0A072R242_BARBA</name>
<evidence type="ECO:0000313" key="9">
    <source>
        <dbReference type="Proteomes" id="UP000031740"/>
    </source>
</evidence>
<dbReference type="STRING" id="1293911.H710_00880"/>
<organism evidence="8 9">
    <name type="scientific">Bartonella bacilliformis Ver097</name>
    <dbReference type="NCBI Taxonomy" id="1293911"/>
    <lineage>
        <taxon>Bacteria</taxon>
        <taxon>Pseudomonadati</taxon>
        <taxon>Pseudomonadota</taxon>
        <taxon>Alphaproteobacteria</taxon>
        <taxon>Hyphomicrobiales</taxon>
        <taxon>Bartonellaceae</taxon>
        <taxon>Bartonella</taxon>
    </lineage>
</organism>
<reference evidence="8 9" key="1">
    <citation type="submission" date="2013-04" db="EMBL/GenBank/DDBJ databases">
        <title>The Genome Sequence of Bartonella bacilliformis Ver097.</title>
        <authorList>
            <consortium name="The Broad Institute Genomics Platform"/>
            <consortium name="The Broad Institute Genome Sequencing Center for Infectious Disease"/>
            <person name="Feldgarden M."/>
            <person name="Kirby J."/>
            <person name="Birtles R."/>
            <person name="Dasch G."/>
            <person name="Hendrix L."/>
            <person name="Koehler J."/>
            <person name="Walker B."/>
            <person name="Young S.K."/>
            <person name="Zeng Q."/>
            <person name="Gargeya S."/>
            <person name="Fitzgerald M."/>
            <person name="Haas B."/>
            <person name="Abouelleil A."/>
            <person name="Allen A.W."/>
            <person name="Alvarado L."/>
            <person name="Arachchi H.M."/>
            <person name="Berlin A.M."/>
            <person name="Chapman S.B."/>
            <person name="Gainer-Dewar J."/>
            <person name="Goldberg J."/>
            <person name="Griggs A."/>
            <person name="Gujja S."/>
            <person name="Hansen M."/>
            <person name="Howarth C."/>
            <person name="Imamovic A."/>
            <person name="Ireland A."/>
            <person name="Larimer J."/>
            <person name="McCowan C."/>
            <person name="Murphy C."/>
            <person name="Pearson M."/>
            <person name="Poon T.W."/>
            <person name="Priest M."/>
            <person name="Roberts A."/>
            <person name="Saif S."/>
            <person name="Shea T."/>
            <person name="Sisk P."/>
            <person name="Sykes S."/>
            <person name="Wortman J."/>
            <person name="Nusbaum C."/>
            <person name="Birren B."/>
        </authorList>
    </citation>
    <scope>NUCLEOTIDE SEQUENCE [LARGE SCALE GENOMIC DNA]</scope>
    <source>
        <strain evidence="8 9">Ver097</strain>
    </source>
</reference>
<dbReference type="SUPFAM" id="SSF56281">
    <property type="entry name" value="Metallo-hydrolase/oxidoreductase"/>
    <property type="match status" value="1"/>
</dbReference>
<dbReference type="GO" id="GO:0004527">
    <property type="term" value="F:exonuclease activity"/>
    <property type="evidence" value="ECO:0007669"/>
    <property type="project" value="UniProtKB-KW"/>
</dbReference>
<dbReference type="Pfam" id="PF12706">
    <property type="entry name" value="Lactamase_B_2"/>
    <property type="match status" value="1"/>
</dbReference>
<evidence type="ECO:0000313" key="8">
    <source>
        <dbReference type="EMBL" id="KEG19666.1"/>
    </source>
</evidence>
<dbReference type="PATRIC" id="fig|1293911.3.peg.912"/>
<evidence type="ECO:0000256" key="6">
    <source>
        <dbReference type="ARBA" id="ARBA00022884"/>
    </source>
</evidence>
<keyword evidence="4" id="KW-0862">Zinc</keyword>
<keyword evidence="6" id="KW-0694">RNA-binding</keyword>
<dbReference type="CDD" id="cd07714">
    <property type="entry name" value="RNaseJ_MBL-fold"/>
    <property type="match status" value="1"/>
</dbReference>
<evidence type="ECO:0000256" key="5">
    <source>
        <dbReference type="ARBA" id="ARBA00022839"/>
    </source>
</evidence>
<dbReference type="EMBL" id="ASIV01000005">
    <property type="protein sequence ID" value="KEG19666.1"/>
    <property type="molecule type" value="Genomic_DNA"/>
</dbReference>
<evidence type="ECO:0000256" key="1">
    <source>
        <dbReference type="ARBA" id="ARBA00022722"/>
    </source>
</evidence>
<comment type="caution">
    <text evidence="8">The sequence shown here is derived from an EMBL/GenBank/DDBJ whole genome shotgun (WGS) entry which is preliminary data.</text>
</comment>
<dbReference type="Pfam" id="PF17770">
    <property type="entry name" value="RNase_J_C"/>
    <property type="match status" value="1"/>
</dbReference>
<dbReference type="GO" id="GO:0003723">
    <property type="term" value="F:RNA binding"/>
    <property type="evidence" value="ECO:0007669"/>
    <property type="project" value="UniProtKB-KW"/>
</dbReference>
<proteinExistence type="predicted"/>
<keyword evidence="2" id="KW-0479">Metal-binding</keyword>
<dbReference type="GO" id="GO:0046872">
    <property type="term" value="F:metal ion binding"/>
    <property type="evidence" value="ECO:0007669"/>
    <property type="project" value="UniProtKB-KW"/>
</dbReference>